<keyword evidence="2" id="KW-1185">Reference proteome</keyword>
<comment type="caution">
    <text evidence="1">The sequence shown here is derived from an EMBL/GenBank/DDBJ whole genome shotgun (WGS) entry which is preliminary data.</text>
</comment>
<sequence length="332" mass="38992">MASHLIRKEYETGKFFLINNENGATQEITKTGDFIKKFSLDYTGKQGFKSRILQPDPCHYPCSIESLTQFPPFYIPQPDKFDGYAQLPRTLQKPFYNNVMRQRSDATVESAIEFVKQQSFNNKHQIDKPIKHITGSMNDFNFVQNLKKIKVLEHRKSTKQRNFTNHINSVKVINKEEIPPPNLTLLRRSRIKSQLLPKTLPFGNNNSREPSEIRNLVPLEDREIKSIHQYQQYQSEHKESDIMYQSRTFIKSQSQSKISRNDLHNSHLTLNHFQEKIDIAQKEENAYIIPQQKEKLSISWKGRFSAIKTKSNGDQYVTDRIIMKLFQPDLFK</sequence>
<dbReference type="AlphaFoldDB" id="A0A8S1MCG1"/>
<dbReference type="Proteomes" id="UP000692954">
    <property type="component" value="Unassembled WGS sequence"/>
</dbReference>
<dbReference type="OrthoDB" id="288266at2759"/>
<dbReference type="EMBL" id="CAJJDN010000037">
    <property type="protein sequence ID" value="CAD8078128.1"/>
    <property type="molecule type" value="Genomic_DNA"/>
</dbReference>
<name>A0A8S1MCG1_9CILI</name>
<evidence type="ECO:0000313" key="2">
    <source>
        <dbReference type="Proteomes" id="UP000692954"/>
    </source>
</evidence>
<proteinExistence type="predicted"/>
<evidence type="ECO:0000313" key="1">
    <source>
        <dbReference type="EMBL" id="CAD8078128.1"/>
    </source>
</evidence>
<reference evidence="1" key="1">
    <citation type="submission" date="2021-01" db="EMBL/GenBank/DDBJ databases">
        <authorList>
            <consortium name="Genoscope - CEA"/>
            <person name="William W."/>
        </authorList>
    </citation>
    <scope>NUCLEOTIDE SEQUENCE</scope>
</reference>
<protein>
    <submittedName>
        <fullName evidence="1">Uncharacterized protein</fullName>
    </submittedName>
</protein>
<accession>A0A8S1MCG1</accession>
<gene>
    <name evidence="1" type="ORF">PSON_ATCC_30995.1.T0370127</name>
</gene>
<organism evidence="1 2">
    <name type="scientific">Paramecium sonneborni</name>
    <dbReference type="NCBI Taxonomy" id="65129"/>
    <lineage>
        <taxon>Eukaryota</taxon>
        <taxon>Sar</taxon>
        <taxon>Alveolata</taxon>
        <taxon>Ciliophora</taxon>
        <taxon>Intramacronucleata</taxon>
        <taxon>Oligohymenophorea</taxon>
        <taxon>Peniculida</taxon>
        <taxon>Parameciidae</taxon>
        <taxon>Paramecium</taxon>
    </lineage>
</organism>